<evidence type="ECO:0000313" key="3">
    <source>
        <dbReference type="Proteomes" id="UP000305848"/>
    </source>
</evidence>
<organism evidence="2 3">
    <name type="scientific">Ilyomonas limi</name>
    <dbReference type="NCBI Taxonomy" id="2575867"/>
    <lineage>
        <taxon>Bacteria</taxon>
        <taxon>Pseudomonadati</taxon>
        <taxon>Bacteroidota</taxon>
        <taxon>Chitinophagia</taxon>
        <taxon>Chitinophagales</taxon>
        <taxon>Chitinophagaceae</taxon>
        <taxon>Ilyomonas</taxon>
    </lineage>
</organism>
<sequence>MARVLVGREGPIDDSHGKAIYYMEKLFPYFEGRFDIHGSIKKSNLPEEEKKLARRLVQEIENIMIHEEGYASLYPDANCWRKLTPRGRKFQDEICQQLLFDKLKQSRNYTIPIVHGMGVLLNGKQALIDKEIIVETTSSNNVKSIRLNSEVTGASNVKEAIRILERKNAIPITSINYHGPVTNGNGSHISGRDTIINEPDEEQNEIAKQGLNVSKKSLFWTIFGVIVAIITILISCHQ</sequence>
<name>A0A4U3L3P9_9BACT</name>
<accession>A0A4U3L3P9</accession>
<protein>
    <submittedName>
        <fullName evidence="2">Uncharacterized protein</fullName>
    </submittedName>
</protein>
<dbReference type="RefSeq" id="WP_137261012.1">
    <property type="nucleotide sequence ID" value="NZ_SZQL01000004.1"/>
</dbReference>
<evidence type="ECO:0000313" key="2">
    <source>
        <dbReference type="EMBL" id="TKK69791.1"/>
    </source>
</evidence>
<comment type="caution">
    <text evidence="2">The sequence shown here is derived from an EMBL/GenBank/DDBJ whole genome shotgun (WGS) entry which is preliminary data.</text>
</comment>
<keyword evidence="3" id="KW-1185">Reference proteome</keyword>
<keyword evidence="1" id="KW-0812">Transmembrane</keyword>
<reference evidence="2 3" key="1">
    <citation type="submission" date="2019-05" db="EMBL/GenBank/DDBJ databases">
        <title>Panacibacter sp. strain 17mud1-8 Genome sequencing and assembly.</title>
        <authorList>
            <person name="Chhetri G."/>
        </authorList>
    </citation>
    <scope>NUCLEOTIDE SEQUENCE [LARGE SCALE GENOMIC DNA]</scope>
    <source>
        <strain evidence="2 3">17mud1-8</strain>
    </source>
</reference>
<dbReference type="Proteomes" id="UP000305848">
    <property type="component" value="Unassembled WGS sequence"/>
</dbReference>
<dbReference type="AlphaFoldDB" id="A0A4U3L3P9"/>
<feature type="transmembrane region" description="Helical" evidence="1">
    <location>
        <begin position="218"/>
        <end position="236"/>
    </location>
</feature>
<keyword evidence="1" id="KW-1133">Transmembrane helix</keyword>
<evidence type="ECO:0000256" key="1">
    <source>
        <dbReference type="SAM" id="Phobius"/>
    </source>
</evidence>
<gene>
    <name evidence="2" type="ORF">FC093_06845</name>
</gene>
<keyword evidence="1" id="KW-0472">Membrane</keyword>
<dbReference type="EMBL" id="SZQL01000004">
    <property type="protein sequence ID" value="TKK69791.1"/>
    <property type="molecule type" value="Genomic_DNA"/>
</dbReference>
<proteinExistence type="predicted"/>